<sequence length="292" mass="32703">MSSPSLSDLGKREPAAAAAADEWGTQHIHNGVIAVFQRKELPDQELFSLNEGVRQLLKTELGSFFTEYLQNQLLTKGMVILQDKIRFYEGQKLLDSLAETWDFFFSDVLPTLQMVFYPVQGKEPSVRQLALLHFRNTITLGVKLEDALARAHARVPPAIVQMLLVLQGVHESRGVTKDYLCLETLIQKVVSPYLGTYGLYSDRPTPADAGSAFQPDPGGPRAISYTGYQLHSGSKHVEGPHFPVWVVCCDQLWPASSEQRGPLVLDLFIARQRSSRALLFSAWRLAVYRWGC</sequence>
<evidence type="ECO:0000313" key="2">
    <source>
        <dbReference type="EMBL" id="KAB0343011.1"/>
    </source>
</evidence>
<dbReference type="Pfam" id="PF08539">
    <property type="entry name" value="HbrB"/>
    <property type="match status" value="1"/>
</dbReference>
<dbReference type="GO" id="GO:0038203">
    <property type="term" value="P:TORC2 signaling"/>
    <property type="evidence" value="ECO:0007669"/>
    <property type="project" value="TreeGrafter"/>
</dbReference>
<comment type="similarity">
    <text evidence="1">Belongs to the PROTOR family.</text>
</comment>
<evidence type="ECO:0008006" key="4">
    <source>
        <dbReference type="Google" id="ProtNLM"/>
    </source>
</evidence>
<name>A0A5N3V3J2_MUNMU</name>
<dbReference type="PANTHER" id="PTHR32428:SF4">
    <property type="entry name" value="PROLINE-RICH PROTEIN 5"/>
    <property type="match status" value="1"/>
</dbReference>
<accession>A0A5N3V3J2</accession>
<comment type="caution">
    <text evidence="2">The sequence shown here is derived from an EMBL/GenBank/DDBJ whole genome shotgun (WGS) entry which is preliminary data.</text>
</comment>
<dbReference type="Proteomes" id="UP000326458">
    <property type="component" value="Unassembled WGS sequence"/>
</dbReference>
<protein>
    <recommendedName>
        <fullName evidence="4">Proline-rich protein 5</fullName>
    </recommendedName>
</protein>
<dbReference type="EMBL" id="VCEA01000003">
    <property type="protein sequence ID" value="KAB0343011.1"/>
    <property type="molecule type" value="Genomic_DNA"/>
</dbReference>
<reference evidence="2 3" key="1">
    <citation type="submission" date="2019-06" db="EMBL/GenBank/DDBJ databases">
        <title>Discovery of a novel chromosome fission-fusion reversal in muntjac.</title>
        <authorList>
            <person name="Mudd A.B."/>
            <person name="Bredeson J.V."/>
            <person name="Baum R."/>
            <person name="Hockemeyer D."/>
            <person name="Rokhsar D.S."/>
        </authorList>
    </citation>
    <scope>NUCLEOTIDE SEQUENCE [LARGE SCALE GENOMIC DNA]</scope>
    <source>
        <strain evidence="2">UTSW_UCB_Mm</strain>
        <tissue evidence="2">Fibroblast cell line</tissue>
    </source>
</reference>
<evidence type="ECO:0000313" key="3">
    <source>
        <dbReference type="Proteomes" id="UP000326458"/>
    </source>
</evidence>
<evidence type="ECO:0000256" key="1">
    <source>
        <dbReference type="ARBA" id="ARBA00010453"/>
    </source>
</evidence>
<gene>
    <name evidence="2" type="ORF">FD754_019937</name>
</gene>
<keyword evidence="3" id="KW-1185">Reference proteome</keyword>
<dbReference type="PANTHER" id="PTHR32428">
    <property type="entry name" value="TARGET OF RAPAMYCIN COMPLEX 2 SUBUNIT BIT61-RELATED"/>
    <property type="match status" value="1"/>
</dbReference>
<dbReference type="AlphaFoldDB" id="A0A5N3V3J2"/>
<dbReference type="InterPro" id="IPR013745">
    <property type="entry name" value="Bit61/PRR5"/>
</dbReference>
<proteinExistence type="inferred from homology"/>
<organism evidence="2 3">
    <name type="scientific">Muntiacus muntjak</name>
    <name type="common">Barking deer</name>
    <name type="synonym">Indian muntjac</name>
    <dbReference type="NCBI Taxonomy" id="9888"/>
    <lineage>
        <taxon>Eukaryota</taxon>
        <taxon>Metazoa</taxon>
        <taxon>Chordata</taxon>
        <taxon>Craniata</taxon>
        <taxon>Vertebrata</taxon>
        <taxon>Euteleostomi</taxon>
        <taxon>Mammalia</taxon>
        <taxon>Eutheria</taxon>
        <taxon>Laurasiatheria</taxon>
        <taxon>Artiodactyla</taxon>
        <taxon>Ruminantia</taxon>
        <taxon>Pecora</taxon>
        <taxon>Cervidae</taxon>
        <taxon>Muntiacinae</taxon>
        <taxon>Muntiacus</taxon>
    </lineage>
</organism>
<dbReference type="GO" id="GO:0031932">
    <property type="term" value="C:TORC2 complex"/>
    <property type="evidence" value="ECO:0007669"/>
    <property type="project" value="TreeGrafter"/>
</dbReference>